<dbReference type="PIRSF" id="PIRSF009160">
    <property type="entry name" value="UCP009160"/>
    <property type="match status" value="1"/>
</dbReference>
<gene>
    <name evidence="3" type="ORF">BFL34_02957</name>
</gene>
<dbReference type="Pfam" id="PF12811">
    <property type="entry name" value="BaxI_1"/>
    <property type="match status" value="1"/>
</dbReference>
<keyword evidence="2" id="KW-0472">Membrane</keyword>
<feature type="transmembrane region" description="Helical" evidence="2">
    <location>
        <begin position="204"/>
        <end position="227"/>
    </location>
</feature>
<dbReference type="PANTHER" id="PTHR41282">
    <property type="entry name" value="CONSERVED TRANSMEMBRANE PROTEIN-RELATED"/>
    <property type="match status" value="1"/>
</dbReference>
<dbReference type="AlphaFoldDB" id="A0A251Y1N8"/>
<dbReference type="PANTHER" id="PTHR41282:SF1">
    <property type="entry name" value="CONSERVED TRANSMEMBRANE PROTEIN-RELATED"/>
    <property type="match status" value="1"/>
</dbReference>
<reference evidence="3 4" key="1">
    <citation type="submission" date="2016-08" db="EMBL/GenBank/DDBJ databases">
        <title>Genome sequence of Clavibacter michiganensis spp strain CFBP7494.</title>
        <authorList>
            <person name="Thapa S.P."/>
            <person name="Coaker G."/>
            <person name="Jacques M.-A."/>
        </authorList>
    </citation>
    <scope>NUCLEOTIDE SEQUENCE [LARGE SCALE GENOMIC DNA]</scope>
    <source>
        <strain evidence="3">CFBP7494</strain>
    </source>
</reference>
<feature type="transmembrane region" description="Helical" evidence="2">
    <location>
        <begin position="128"/>
        <end position="150"/>
    </location>
</feature>
<evidence type="ECO:0000256" key="1">
    <source>
        <dbReference type="SAM" id="MobiDB-lite"/>
    </source>
</evidence>
<evidence type="ECO:0000313" key="4">
    <source>
        <dbReference type="Proteomes" id="UP000194837"/>
    </source>
</evidence>
<evidence type="ECO:0000313" key="3">
    <source>
        <dbReference type="EMBL" id="OUE18204.1"/>
    </source>
</evidence>
<keyword evidence="2" id="KW-0812">Transmembrane</keyword>
<feature type="transmembrane region" description="Helical" evidence="2">
    <location>
        <begin position="50"/>
        <end position="69"/>
    </location>
</feature>
<dbReference type="Proteomes" id="UP000194837">
    <property type="component" value="Unassembled WGS sequence"/>
</dbReference>
<feature type="transmembrane region" description="Helical" evidence="2">
    <location>
        <begin position="162"/>
        <end position="184"/>
    </location>
</feature>
<dbReference type="EMBL" id="MDJW01000013">
    <property type="protein sequence ID" value="OUE18204.1"/>
    <property type="molecule type" value="Genomic_DNA"/>
</dbReference>
<dbReference type="InterPro" id="IPR010539">
    <property type="entry name" value="BaxI_1-like"/>
</dbReference>
<feature type="transmembrane region" description="Helical" evidence="2">
    <location>
        <begin position="239"/>
        <end position="256"/>
    </location>
</feature>
<feature type="region of interest" description="Disordered" evidence="1">
    <location>
        <begin position="1"/>
        <end position="25"/>
    </location>
</feature>
<comment type="caution">
    <text evidence="3">The sequence shown here is derived from an EMBL/GenBank/DDBJ whole genome shotgun (WGS) entry which is preliminary data.</text>
</comment>
<feature type="transmembrane region" description="Helical" evidence="2">
    <location>
        <begin position="75"/>
        <end position="92"/>
    </location>
</feature>
<protein>
    <submittedName>
        <fullName evidence="3">Bax inhibitor 1 like protein</fullName>
    </submittedName>
</protein>
<dbReference type="RefSeq" id="WP_086522534.1">
    <property type="nucleotide sequence ID" value="NZ_MDJW01000013.1"/>
</dbReference>
<organism evidence="3 4">
    <name type="scientific">Clavibacter michiganensis</name>
    <dbReference type="NCBI Taxonomy" id="28447"/>
    <lineage>
        <taxon>Bacteria</taxon>
        <taxon>Bacillati</taxon>
        <taxon>Actinomycetota</taxon>
        <taxon>Actinomycetes</taxon>
        <taxon>Micrococcales</taxon>
        <taxon>Microbacteriaceae</taxon>
        <taxon>Clavibacter</taxon>
    </lineage>
</organism>
<accession>A0A251Y1N8</accession>
<sequence>MANPTFSNNPVFNGRGATPTRDVTPESLDELYNRPSATPLETDRMSFEDTTVKTVSLLAIVVVLGAVAWLSGPLALPLAMLGAIGGLVLGLVNSFKKEPSVPLIVAYAAFEGLFVGGISRMFEAIAPGVATQALLGTAAVFATVLLLFRSGKVRASAKATKIFLFAMVGYALFSLVNVGLMIFGVTTDPWGLRGTSIPGTNIPFGVVLGLFAVVLASYSLVMDFDFIQRGVRAGAPRKYGWTAAFGLVVTIVWLYVELLRLFAILRGNN</sequence>
<feature type="compositionally biased region" description="Polar residues" evidence="1">
    <location>
        <begin position="1"/>
        <end position="11"/>
    </location>
</feature>
<evidence type="ECO:0000256" key="2">
    <source>
        <dbReference type="SAM" id="Phobius"/>
    </source>
</evidence>
<feature type="transmembrane region" description="Helical" evidence="2">
    <location>
        <begin position="104"/>
        <end position="122"/>
    </location>
</feature>
<keyword evidence="2" id="KW-1133">Transmembrane helix</keyword>
<name>A0A251Y1N8_9MICO</name>
<proteinExistence type="predicted"/>